<keyword evidence="5 8" id="KW-0472">Membrane</keyword>
<feature type="transmembrane region" description="Helical" evidence="8">
    <location>
        <begin position="46"/>
        <end position="68"/>
    </location>
</feature>
<dbReference type="GO" id="GO:0004930">
    <property type="term" value="F:G protein-coupled receptor activity"/>
    <property type="evidence" value="ECO:0007669"/>
    <property type="project" value="UniProtKB-KW"/>
</dbReference>
<dbReference type="PROSITE" id="PS50262">
    <property type="entry name" value="G_PROTEIN_RECEP_F1_2"/>
    <property type="match status" value="1"/>
</dbReference>
<evidence type="ECO:0000256" key="5">
    <source>
        <dbReference type="ARBA" id="ARBA00023136"/>
    </source>
</evidence>
<proteinExistence type="predicted"/>
<keyword evidence="7" id="KW-0807">Transducer</keyword>
<gene>
    <name evidence="10" type="ORF">OXD698_LOCUS38819</name>
</gene>
<feature type="transmembrane region" description="Helical" evidence="8">
    <location>
        <begin position="88"/>
        <end position="107"/>
    </location>
</feature>
<organism evidence="10 11">
    <name type="scientific">Adineta steineri</name>
    <dbReference type="NCBI Taxonomy" id="433720"/>
    <lineage>
        <taxon>Eukaryota</taxon>
        <taxon>Metazoa</taxon>
        <taxon>Spiralia</taxon>
        <taxon>Gnathifera</taxon>
        <taxon>Rotifera</taxon>
        <taxon>Eurotatoria</taxon>
        <taxon>Bdelloidea</taxon>
        <taxon>Adinetida</taxon>
        <taxon>Adinetidae</taxon>
        <taxon>Adineta</taxon>
    </lineage>
</organism>
<evidence type="ECO:0000256" key="1">
    <source>
        <dbReference type="ARBA" id="ARBA00004141"/>
    </source>
</evidence>
<feature type="transmembrane region" description="Helical" evidence="8">
    <location>
        <begin position="256"/>
        <end position="277"/>
    </location>
</feature>
<dbReference type="SUPFAM" id="SSF81321">
    <property type="entry name" value="Family A G protein-coupled receptor-like"/>
    <property type="match status" value="1"/>
</dbReference>
<evidence type="ECO:0000256" key="2">
    <source>
        <dbReference type="ARBA" id="ARBA00022692"/>
    </source>
</evidence>
<dbReference type="GO" id="GO:0005886">
    <property type="term" value="C:plasma membrane"/>
    <property type="evidence" value="ECO:0007669"/>
    <property type="project" value="TreeGrafter"/>
</dbReference>
<feature type="domain" description="G-protein coupled receptors family 1 profile" evidence="9">
    <location>
        <begin position="25"/>
        <end position="278"/>
    </location>
</feature>
<reference evidence="10" key="1">
    <citation type="submission" date="2021-02" db="EMBL/GenBank/DDBJ databases">
        <authorList>
            <person name="Nowell W R."/>
        </authorList>
    </citation>
    <scope>NUCLEOTIDE SEQUENCE</scope>
</reference>
<evidence type="ECO:0000256" key="6">
    <source>
        <dbReference type="ARBA" id="ARBA00023170"/>
    </source>
</evidence>
<evidence type="ECO:0000259" key="9">
    <source>
        <dbReference type="PROSITE" id="PS50262"/>
    </source>
</evidence>
<name>A0A819YVT7_9BILA</name>
<comment type="subcellular location">
    <subcellularLocation>
        <location evidence="1">Membrane</location>
        <topology evidence="1">Multi-pass membrane protein</topology>
    </subcellularLocation>
</comment>
<keyword evidence="3 8" id="KW-1133">Transmembrane helix</keyword>
<dbReference type="EMBL" id="CAJOAZ010007533">
    <property type="protein sequence ID" value="CAF4164799.1"/>
    <property type="molecule type" value="Genomic_DNA"/>
</dbReference>
<evidence type="ECO:0000256" key="3">
    <source>
        <dbReference type="ARBA" id="ARBA00022989"/>
    </source>
</evidence>
<dbReference type="InterPro" id="IPR017452">
    <property type="entry name" value="GPCR_Rhodpsn_7TM"/>
</dbReference>
<feature type="transmembrane region" description="Helical" evidence="8">
    <location>
        <begin position="12"/>
        <end position="34"/>
    </location>
</feature>
<feature type="transmembrane region" description="Helical" evidence="8">
    <location>
        <begin position="170"/>
        <end position="194"/>
    </location>
</feature>
<keyword evidence="6" id="KW-0675">Receptor</keyword>
<dbReference type="PANTHER" id="PTHR24243">
    <property type="entry name" value="G-PROTEIN COUPLED RECEPTOR"/>
    <property type="match status" value="1"/>
</dbReference>
<protein>
    <recommendedName>
        <fullName evidence="9">G-protein coupled receptors family 1 profile domain-containing protein</fullName>
    </recommendedName>
</protein>
<feature type="transmembrane region" description="Helical" evidence="8">
    <location>
        <begin position="127"/>
        <end position="150"/>
    </location>
</feature>
<dbReference type="PANTHER" id="PTHR24243:SF230">
    <property type="entry name" value="G-PROTEIN COUPLED RECEPTORS FAMILY 1 PROFILE DOMAIN-CONTAINING PROTEIN"/>
    <property type="match status" value="1"/>
</dbReference>
<dbReference type="AlphaFoldDB" id="A0A819YVT7"/>
<comment type="caution">
    <text evidence="10">The sequence shown here is derived from an EMBL/GenBank/DDBJ whole genome shotgun (WGS) entry which is preliminary data.</text>
</comment>
<evidence type="ECO:0000313" key="11">
    <source>
        <dbReference type="Proteomes" id="UP000663844"/>
    </source>
</evidence>
<sequence length="314" mass="36272">MSLIYIGEQLTIYLGLLFIIIGIIGNGMNILIFLSVRSYRKTPSTFYFLIISITNIIYILINLISRIVSTGFLIDLTRTSIIWCKARLSLIGVFGLISFTCSSLATIDQFFATSPNVQLRRCSNIKWTYRIIFLTILLCILHAIPCFIYLDISPSTKTCLVTNNAYNFYLSLYSLSLISTFPVIIMSIFGYLTYRHINLRRILIRESADRQITRMTLIQVILVITTITPYGIQITYNLITTGIYKDTDRIIKESFSLTIISLLTYVYFVGSCYTFLISSSRFRRAVKDHICFWRRRAQVAALIYPIQERIVFRN</sequence>
<keyword evidence="4" id="KW-0297">G-protein coupled receptor</keyword>
<accession>A0A819YVT7</accession>
<evidence type="ECO:0000256" key="4">
    <source>
        <dbReference type="ARBA" id="ARBA00023040"/>
    </source>
</evidence>
<evidence type="ECO:0000256" key="8">
    <source>
        <dbReference type="SAM" id="Phobius"/>
    </source>
</evidence>
<dbReference type="Gene3D" id="1.20.1070.10">
    <property type="entry name" value="Rhodopsin 7-helix transmembrane proteins"/>
    <property type="match status" value="1"/>
</dbReference>
<dbReference type="Proteomes" id="UP000663844">
    <property type="component" value="Unassembled WGS sequence"/>
</dbReference>
<keyword evidence="2 8" id="KW-0812">Transmembrane</keyword>
<evidence type="ECO:0000313" key="10">
    <source>
        <dbReference type="EMBL" id="CAF4164799.1"/>
    </source>
</evidence>
<feature type="transmembrane region" description="Helical" evidence="8">
    <location>
        <begin position="215"/>
        <end position="236"/>
    </location>
</feature>
<evidence type="ECO:0000256" key="7">
    <source>
        <dbReference type="ARBA" id="ARBA00023224"/>
    </source>
</evidence>